<dbReference type="OrthoDB" id="70276at2"/>
<dbReference type="RefSeq" id="WP_058978251.1">
    <property type="nucleotide sequence ID" value="NZ_BCMS01000001.1"/>
</dbReference>
<dbReference type="AlphaFoldDB" id="A0A117DP56"/>
<accession>A0A117DP56</accession>
<sequence length="117" mass="12361">MTQRPAPTPVHIRLPRPIGALLGRLIAARTVQPGAVVPPPAALNVTRRTLLSFKTEACVACDTLDVFLGQLAHTHGLDLRVIDARRGDLPPTRTGTRCTSTRTAACAAHTACTPSPP</sequence>
<name>A0A117DP56_9DEIO</name>
<reference evidence="2" key="1">
    <citation type="submission" date="2015-11" db="EMBL/GenBank/DDBJ databases">
        <title>Draft Genome Sequence of the Radioresistant Bacterium Deinococcus grandis, Isolated from Freshwater Fish in Japan.</title>
        <authorList>
            <person name="Satoh K."/>
            <person name="Onodera T."/>
            <person name="Omoso K."/>
            <person name="Takeda-Yano K."/>
            <person name="Katayama T."/>
            <person name="Oono Y."/>
            <person name="Narumi I."/>
        </authorList>
    </citation>
    <scope>NUCLEOTIDE SEQUENCE [LARGE SCALE GENOMIC DNA]</scope>
    <source>
        <strain evidence="2">ATCC 43672</strain>
    </source>
</reference>
<dbReference type="Proteomes" id="UP000056209">
    <property type="component" value="Unassembled WGS sequence"/>
</dbReference>
<evidence type="ECO:0000313" key="1">
    <source>
        <dbReference type="EMBL" id="GAQ22891.1"/>
    </source>
</evidence>
<organism evidence="1 2">
    <name type="scientific">Deinococcus grandis</name>
    <dbReference type="NCBI Taxonomy" id="57498"/>
    <lineage>
        <taxon>Bacteria</taxon>
        <taxon>Thermotogati</taxon>
        <taxon>Deinococcota</taxon>
        <taxon>Deinococci</taxon>
        <taxon>Deinococcales</taxon>
        <taxon>Deinococcaceae</taxon>
        <taxon>Deinococcus</taxon>
    </lineage>
</organism>
<protein>
    <submittedName>
        <fullName evidence="1">Uncharacterized protein</fullName>
    </submittedName>
</protein>
<comment type="caution">
    <text evidence="1">The sequence shown here is derived from an EMBL/GenBank/DDBJ whole genome shotgun (WGS) entry which is preliminary data.</text>
</comment>
<dbReference type="EMBL" id="BCMS01000001">
    <property type="protein sequence ID" value="GAQ22891.1"/>
    <property type="molecule type" value="Genomic_DNA"/>
</dbReference>
<keyword evidence="2" id="KW-1185">Reference proteome</keyword>
<evidence type="ECO:0000313" key="2">
    <source>
        <dbReference type="Proteomes" id="UP000056209"/>
    </source>
</evidence>
<proteinExistence type="predicted"/>
<gene>
    <name evidence="1" type="ORF">DEIGR_102918</name>
</gene>